<dbReference type="KEGG" id="cpae:CPAST_c25840"/>
<evidence type="ECO:0000256" key="1">
    <source>
        <dbReference type="SAM" id="Coils"/>
    </source>
</evidence>
<gene>
    <name evidence="2" type="ORF">CLPA_c25840</name>
    <name evidence="3" type="ORF">CP6013_00596</name>
</gene>
<sequence length="1056" mass="123379">MKDKKLYKLLKLNLKNVFEEDNKDGKKENVIYIKESDLTKNLTLIRETDTIRIANALSNNIEELEGYKYIKDLIAFSVNVGTYKTIIKDKNSLIKIIITKPQHISKKKLHNIKSKNKINNIKMYSKNIKDVIDKTIVFKRLLSSSGNIRNKKVIYIKQDLWNKANEILLCGLPKDMKHPVFSKFNSYYALVNTDSIPVTTPSFIVVDDYEHEIEEYFDIVEETAKDIYKVKNNQKRKISILPFDGGGLVDISLAKQWHNELELDYVPASFQFRAIPGIKGNLFTFDIKSFAEQEGVTPIVKDAFGNKHNVLKEGINCIITKSQFKFFKQYKELFGEKKAFDTWKENFNRELYGYKKTFNISRVSPKCEELKDKILLSYQPLQSLDISQIDIEKICKTTVDFISNISTNVDEFLQFRGINEENNTYKIPPYYKSLAKNKSLFNDSFIQSKVKEDLKRFKENTLKGCIWINGNFQTLVPDVLALAEHSFGLDIKGGLNKHEVYSNYWIKKDKSEIDVIRYPHIANEHNLLKVVTPKKFDWYQYSTEGIVTSIYDSLALKANSADYDGDEVASTSNAIICKNARNQKANTIYNIDYVDSNAKEIESKSIDDMKEIIDCDVRGMSNDIGKVVNCITTLWSIEDKNKEINDDGLTAMDCIKIMSIVGSKTIDYVKHGVKADIPKEIKVLVDGIKKPKFQRVIYKSNVKTEREINNNNKILGKEKVRLFNNNDCTMNRLYDYMEQQIKPIKLYITEDIEFKFTDLYDNKKINIRSSKSYKLIEEMMFNFIKDSNEISQKNSIENKSKDCNNDDTEQEHSYKWTIFYNHVRTELINLLLNKNLKLTKDKLLDYVIYIFYENKEFIKHNDDKALLWNVFGNELNVRLHGEKLRPTKEYTEEEIEKKLERAEKLKNKVGKIKEQSNKVYIKDFAGYLDVKINTNVIRKIRKLTKDIDEKRLLTVLYVISQFSKTYNKKEVESEIFSIETSSKNKITKSNIQILARIDDRKYKKLMKRLNDNKMITINTNKNGTILKIKINIECDEEDNEVLQDINKCKTLFKYFR</sequence>
<dbReference type="PATRIC" id="fig|1262449.3.peg.1028"/>
<organism evidence="2 5">
    <name type="scientific">Clostridium pasteurianum DSM 525 = ATCC 6013</name>
    <dbReference type="NCBI Taxonomy" id="1262449"/>
    <lineage>
        <taxon>Bacteria</taxon>
        <taxon>Bacillati</taxon>
        <taxon>Bacillota</taxon>
        <taxon>Clostridia</taxon>
        <taxon>Eubacteriales</taxon>
        <taxon>Clostridiaceae</taxon>
        <taxon>Clostridium</taxon>
    </lineage>
</organism>
<dbReference type="Proteomes" id="UP000030905">
    <property type="component" value="Chromosome"/>
</dbReference>
<proteinExistence type="predicted"/>
<feature type="coiled-coil region" evidence="1">
    <location>
        <begin position="888"/>
        <end position="915"/>
    </location>
</feature>
<reference evidence="3" key="2">
    <citation type="submission" date="2015-10" db="EMBL/GenBank/DDBJ databases">
        <title>Improved Draft Genome Sequence of Clostridium pasteurianum Strain ATCC 6013 (DSM 525) Using a Hybrid Next-Generation Sequencing Approach.</title>
        <authorList>
            <person name="Pyne M.E."/>
            <person name="Utturkar S.M."/>
            <person name="Brown S.D."/>
            <person name="Moo-Young M."/>
            <person name="Chung D.A."/>
            <person name="Chou P.C."/>
        </authorList>
    </citation>
    <scope>NUCLEOTIDE SEQUENCE</scope>
    <source>
        <strain evidence="3">ATCC 6013</strain>
    </source>
</reference>
<dbReference type="GeneID" id="93074717"/>
<dbReference type="EMBL" id="JPGY02000001">
    <property type="protein sequence ID" value="KRU11349.1"/>
    <property type="molecule type" value="Genomic_DNA"/>
</dbReference>
<keyword evidence="1" id="KW-0175">Coiled coil</keyword>
<dbReference type="KEGG" id="cpat:CLPA_c25840"/>
<reference evidence="3 4" key="3">
    <citation type="journal article" name="Genome Announc.">
        <title>Improved Draft Genome Sequence of Clostridium pasteurianum Strain ATCC 6013 (DSM 525) Using a Hybrid Next-Generation Sequencing Approach.</title>
        <authorList>
            <person name="Pyne M.E."/>
            <person name="Utturkar S."/>
            <person name="Brown S.D."/>
            <person name="Moo-Young M."/>
            <person name="Chung D.A."/>
            <person name="Chou C.P."/>
        </authorList>
    </citation>
    <scope>NUCLEOTIDE SEQUENCE [LARGE SCALE GENOMIC DNA]</scope>
    <source>
        <strain evidence="3 4">ATCC 6013</strain>
    </source>
</reference>
<evidence type="ECO:0000313" key="4">
    <source>
        <dbReference type="Proteomes" id="UP000028042"/>
    </source>
</evidence>
<keyword evidence="5" id="KW-1185">Reference proteome</keyword>
<dbReference type="EMBL" id="CP009268">
    <property type="protein sequence ID" value="AJA52641.1"/>
    <property type="molecule type" value="Genomic_DNA"/>
</dbReference>
<dbReference type="eggNOG" id="ENOG502Z9JJ">
    <property type="taxonomic scope" value="Bacteria"/>
</dbReference>
<evidence type="ECO:0000313" key="2">
    <source>
        <dbReference type="EMBL" id="AJA52641.1"/>
    </source>
</evidence>
<reference evidence="2 5" key="1">
    <citation type="journal article" date="2015" name="Genome Announc.">
        <title>Complete Genome Sequence of the Nitrogen-Fixing and Solvent-Producing Clostridium pasteurianum DSM 525.</title>
        <authorList>
            <person name="Poehlein A."/>
            <person name="Grosse-Honebrink A."/>
            <person name="Zhang Y."/>
            <person name="Minton N.P."/>
            <person name="Daniel R."/>
        </authorList>
    </citation>
    <scope>NUCLEOTIDE SEQUENCE [LARGE SCALE GENOMIC DNA]</scope>
    <source>
        <strain evidence="2">DSM 525</strain>
        <strain evidence="5">DSM 525 / ATCC 6013</strain>
    </source>
</reference>
<dbReference type="Proteomes" id="UP000028042">
    <property type="component" value="Unassembled WGS sequence"/>
</dbReference>
<accession>A0A0H3J9D4</accession>
<protein>
    <submittedName>
        <fullName evidence="2">Uncharacterized protein</fullName>
    </submittedName>
</protein>
<evidence type="ECO:0000313" key="3">
    <source>
        <dbReference type="EMBL" id="KRU11349.1"/>
    </source>
</evidence>
<dbReference type="RefSeq" id="WP_003442442.1">
    <property type="nucleotide sequence ID" value="NZ_ANZB01000003.1"/>
</dbReference>
<dbReference type="AlphaFoldDB" id="A0A0H3J9D4"/>
<evidence type="ECO:0000313" key="5">
    <source>
        <dbReference type="Proteomes" id="UP000030905"/>
    </source>
</evidence>
<name>A0A0H3J9D4_CLOPA</name>